<dbReference type="STRING" id="1344416.A0A139A3E2"/>
<feature type="compositionally biased region" description="Polar residues" evidence="6">
    <location>
        <begin position="64"/>
        <end position="74"/>
    </location>
</feature>
<keyword evidence="4 5" id="KW-0206">Cytoskeleton</keyword>
<comment type="similarity">
    <text evidence="1 5">Belongs to the TUBGCP family.</text>
</comment>
<dbReference type="Pfam" id="PF04130">
    <property type="entry name" value="GCP_C_terminal"/>
    <property type="match status" value="1"/>
</dbReference>
<feature type="domain" description="Gamma tubulin complex component protein N-terminal" evidence="8">
    <location>
        <begin position="160"/>
        <end position="497"/>
    </location>
</feature>
<feature type="compositionally biased region" description="Polar residues" evidence="6">
    <location>
        <begin position="16"/>
        <end position="28"/>
    </location>
</feature>
<keyword evidence="10" id="KW-1185">Reference proteome</keyword>
<dbReference type="EMBL" id="KQ965812">
    <property type="protein sequence ID" value="KXS10903.1"/>
    <property type="molecule type" value="Genomic_DNA"/>
</dbReference>
<feature type="compositionally biased region" description="Basic and acidic residues" evidence="6">
    <location>
        <begin position="690"/>
        <end position="700"/>
    </location>
</feature>
<dbReference type="GO" id="GO:0000278">
    <property type="term" value="P:mitotic cell cycle"/>
    <property type="evidence" value="ECO:0007669"/>
    <property type="project" value="TreeGrafter"/>
</dbReference>
<feature type="compositionally biased region" description="Polar residues" evidence="6">
    <location>
        <begin position="679"/>
        <end position="689"/>
    </location>
</feature>
<feature type="domain" description="Gamma tubulin complex component C-terminal" evidence="7">
    <location>
        <begin position="501"/>
        <end position="886"/>
    </location>
</feature>
<dbReference type="Pfam" id="PF17681">
    <property type="entry name" value="GCP_N_terminal"/>
    <property type="match status" value="1"/>
</dbReference>
<keyword evidence="3 5" id="KW-0493">Microtubule</keyword>
<feature type="region of interest" description="Disordered" evidence="6">
    <location>
        <begin position="16"/>
        <end position="48"/>
    </location>
</feature>
<dbReference type="Proteomes" id="UP000070544">
    <property type="component" value="Unassembled WGS sequence"/>
</dbReference>
<keyword evidence="2 5" id="KW-0963">Cytoplasm</keyword>
<evidence type="ECO:0000256" key="3">
    <source>
        <dbReference type="ARBA" id="ARBA00022701"/>
    </source>
</evidence>
<dbReference type="PANTHER" id="PTHR19302">
    <property type="entry name" value="GAMMA TUBULIN COMPLEX PROTEIN"/>
    <property type="match status" value="1"/>
</dbReference>
<dbReference type="GO" id="GO:0043015">
    <property type="term" value="F:gamma-tubulin binding"/>
    <property type="evidence" value="ECO:0007669"/>
    <property type="project" value="InterPro"/>
</dbReference>
<feature type="region of interest" description="Disordered" evidence="6">
    <location>
        <begin position="64"/>
        <end position="92"/>
    </location>
</feature>
<dbReference type="GO" id="GO:0031122">
    <property type="term" value="P:cytoplasmic microtubule organization"/>
    <property type="evidence" value="ECO:0007669"/>
    <property type="project" value="TreeGrafter"/>
</dbReference>
<dbReference type="GO" id="GO:0051321">
    <property type="term" value="P:meiotic cell cycle"/>
    <property type="evidence" value="ECO:0007669"/>
    <property type="project" value="TreeGrafter"/>
</dbReference>
<proteinExistence type="inferred from homology"/>
<protein>
    <recommendedName>
        <fullName evidence="5">Spindle pole body component</fullName>
    </recommendedName>
</protein>
<comment type="subcellular location">
    <subcellularLocation>
        <location evidence="5">Cytoplasm</location>
        <location evidence="5">Cytoskeleton</location>
        <location evidence="5">Microtubule organizing center</location>
    </subcellularLocation>
</comment>
<sequence>MLLSSTKINQLSVPIAESSNPVEKSSNIRAMYPTNPPTPTSRSIPNPYSYTNPLIQDLRNRTGASTRELSTSTDFRPVSSKSFSSSALRDRPGITNESWRNLQAAESQHISTPAYSSDTTTALLSNSSNIFTRTQPSQLLEPPQSVPSKLTLAEQESSLIDDMLYVLGGTDGVYVLSDRAARVTRDGLTAHTASPQDLVFTIDGDIDSSLASLAQLITPLATHYNIVQHYVDTRSSYKYGRVCQAIAASMRGLLKEYFVLISQLERQARIDPTFSLQQLWYHVSPTMATMKTLAALTEALRDAETPSASAASEARLKGEKEPLRLGGLMLTVLVDRMNKLGGDLATRTLYIHILRSASMPFFDMMRKWIHRGDLDDDYNEFMVQENRKHSKANLPTDILDAYWSQRYVIREGSVPPFLEKWADKILIAGKYWNVIRECGGNPEEEGKNFGEIREEVDTSDATSVDGLLGAIGAFGLVGEIETAYLSANRLLLRRLINDEHLMDRIRSIKRFFLLDQSDFITHFFDLASTELAKPATEVSVSRLQNLFDLSIRNPAGVGANDPYRDDLKVELSRTTLVDMVLRISTIRGDPPGGSQTERIKENAWSSIEPVHRAVLTGLDAFNLTLTPNFPVTLVLNLRALTMYQLLFRHLMQCKHVERSLSSLWSEQNSEKAQMWGLKNRSTAPAPSTRDSSRTRNGPLDKSDQIFETRMHTLRAQMLDFIRQVLYYVCFEVIEPNWRAMEDSLLRAKTVDELLKLHEGFLETCLKECMLTQESLLKIFNKLSVTTLYFCSFAEWHNRNRRQNATLGSGLNPVFVFPEFLLPPSSPNLARSLALSTPYSEVNTLDKFETTFVVTVQLLIDALRFFASTETARLGSLVSRMDYNQFYSRHNTR</sequence>
<dbReference type="GO" id="GO:0051011">
    <property type="term" value="F:microtubule minus-end binding"/>
    <property type="evidence" value="ECO:0007669"/>
    <property type="project" value="TreeGrafter"/>
</dbReference>
<gene>
    <name evidence="9" type="ORF">M427DRAFT_459825</name>
</gene>
<dbReference type="GO" id="GO:0000930">
    <property type="term" value="C:gamma-tubulin complex"/>
    <property type="evidence" value="ECO:0007669"/>
    <property type="project" value="TreeGrafter"/>
</dbReference>
<reference evidence="9 10" key="1">
    <citation type="journal article" date="2015" name="Genome Biol. Evol.">
        <title>Phylogenomic analyses indicate that early fungi evolved digesting cell walls of algal ancestors of land plants.</title>
        <authorList>
            <person name="Chang Y."/>
            <person name="Wang S."/>
            <person name="Sekimoto S."/>
            <person name="Aerts A.L."/>
            <person name="Choi C."/>
            <person name="Clum A."/>
            <person name="LaButti K.M."/>
            <person name="Lindquist E.A."/>
            <person name="Yee Ngan C."/>
            <person name="Ohm R.A."/>
            <person name="Salamov A.A."/>
            <person name="Grigoriev I.V."/>
            <person name="Spatafora J.W."/>
            <person name="Berbee M.L."/>
        </authorList>
    </citation>
    <scope>NUCLEOTIDE SEQUENCE [LARGE SCALE GENOMIC DNA]</scope>
    <source>
        <strain evidence="9 10">JEL478</strain>
    </source>
</reference>
<name>A0A139A3E2_GONPJ</name>
<dbReference type="InterPro" id="IPR041470">
    <property type="entry name" value="GCP_N"/>
</dbReference>
<dbReference type="GO" id="GO:0051225">
    <property type="term" value="P:spindle assembly"/>
    <property type="evidence" value="ECO:0007669"/>
    <property type="project" value="TreeGrafter"/>
</dbReference>
<dbReference type="AlphaFoldDB" id="A0A139A3E2"/>
<dbReference type="PANTHER" id="PTHR19302:SF13">
    <property type="entry name" value="GAMMA-TUBULIN COMPLEX COMPONENT 2"/>
    <property type="match status" value="1"/>
</dbReference>
<evidence type="ECO:0000313" key="10">
    <source>
        <dbReference type="Proteomes" id="UP000070544"/>
    </source>
</evidence>
<organism evidence="9 10">
    <name type="scientific">Gonapodya prolifera (strain JEL478)</name>
    <name type="common">Monoblepharis prolifera</name>
    <dbReference type="NCBI Taxonomy" id="1344416"/>
    <lineage>
        <taxon>Eukaryota</taxon>
        <taxon>Fungi</taxon>
        <taxon>Fungi incertae sedis</taxon>
        <taxon>Chytridiomycota</taxon>
        <taxon>Chytridiomycota incertae sedis</taxon>
        <taxon>Monoblepharidomycetes</taxon>
        <taxon>Monoblepharidales</taxon>
        <taxon>Gonapodyaceae</taxon>
        <taxon>Gonapodya</taxon>
    </lineage>
</organism>
<evidence type="ECO:0000313" key="9">
    <source>
        <dbReference type="EMBL" id="KXS10903.1"/>
    </source>
</evidence>
<evidence type="ECO:0000259" key="7">
    <source>
        <dbReference type="Pfam" id="PF04130"/>
    </source>
</evidence>
<evidence type="ECO:0000259" key="8">
    <source>
        <dbReference type="Pfam" id="PF17681"/>
    </source>
</evidence>
<dbReference type="GO" id="GO:0000922">
    <property type="term" value="C:spindle pole"/>
    <property type="evidence" value="ECO:0007669"/>
    <property type="project" value="InterPro"/>
</dbReference>
<dbReference type="Gene3D" id="1.20.120.1900">
    <property type="entry name" value="Gamma-tubulin complex, C-terminal domain"/>
    <property type="match status" value="1"/>
</dbReference>
<evidence type="ECO:0000256" key="1">
    <source>
        <dbReference type="ARBA" id="ARBA00010337"/>
    </source>
</evidence>
<dbReference type="InterPro" id="IPR007259">
    <property type="entry name" value="GCP"/>
</dbReference>
<evidence type="ECO:0000256" key="5">
    <source>
        <dbReference type="RuleBase" id="RU363050"/>
    </source>
</evidence>
<dbReference type="OrthoDB" id="2192946at2759"/>
<dbReference type="GO" id="GO:0005874">
    <property type="term" value="C:microtubule"/>
    <property type="evidence" value="ECO:0007669"/>
    <property type="project" value="UniProtKB-KW"/>
</dbReference>
<dbReference type="GO" id="GO:0007020">
    <property type="term" value="P:microtubule nucleation"/>
    <property type="evidence" value="ECO:0007669"/>
    <property type="project" value="InterPro"/>
</dbReference>
<dbReference type="InterPro" id="IPR042241">
    <property type="entry name" value="GCP_C_sf"/>
</dbReference>
<dbReference type="InterPro" id="IPR040457">
    <property type="entry name" value="GCP_C"/>
</dbReference>
<evidence type="ECO:0000256" key="2">
    <source>
        <dbReference type="ARBA" id="ARBA00022490"/>
    </source>
</evidence>
<dbReference type="OMA" id="QNMSGDP"/>
<feature type="region of interest" description="Disordered" evidence="6">
    <location>
        <begin position="674"/>
        <end position="700"/>
    </location>
</feature>
<evidence type="ECO:0000256" key="6">
    <source>
        <dbReference type="SAM" id="MobiDB-lite"/>
    </source>
</evidence>
<accession>A0A139A3E2</accession>
<evidence type="ECO:0000256" key="4">
    <source>
        <dbReference type="ARBA" id="ARBA00023212"/>
    </source>
</evidence>
<dbReference type="GO" id="GO:0005816">
    <property type="term" value="C:spindle pole body"/>
    <property type="evidence" value="ECO:0007669"/>
    <property type="project" value="UniProtKB-ARBA"/>
</dbReference>